<dbReference type="EMBL" id="UGQE01000004">
    <property type="protein sequence ID" value="STZ14659.1"/>
    <property type="molecule type" value="Genomic_DNA"/>
</dbReference>
<organism evidence="2 4">
    <name type="scientific">Moraxella caviae</name>
    <dbReference type="NCBI Taxonomy" id="34060"/>
    <lineage>
        <taxon>Bacteria</taxon>
        <taxon>Pseudomonadati</taxon>
        <taxon>Pseudomonadota</taxon>
        <taxon>Gammaproteobacteria</taxon>
        <taxon>Moraxellales</taxon>
        <taxon>Moraxellaceae</taxon>
        <taxon>Moraxella</taxon>
    </lineage>
</organism>
<evidence type="ECO:0000313" key="4">
    <source>
        <dbReference type="Proteomes" id="UP000190435"/>
    </source>
</evidence>
<dbReference type="AlphaFoldDB" id="A0A1T0A2N4"/>
<gene>
    <name evidence="2" type="ORF">B0181_05205</name>
    <name evidence="3" type="ORF">NCTC10293_02256</name>
</gene>
<dbReference type="EMBL" id="MUXU01000034">
    <property type="protein sequence ID" value="OOR90052.1"/>
    <property type="molecule type" value="Genomic_DNA"/>
</dbReference>
<feature type="chain" id="PRO_5036026402" evidence="1">
    <location>
        <begin position="20"/>
        <end position="171"/>
    </location>
</feature>
<feature type="signal peptide" evidence="1">
    <location>
        <begin position="1"/>
        <end position="19"/>
    </location>
</feature>
<evidence type="ECO:0000313" key="3">
    <source>
        <dbReference type="EMBL" id="STZ14659.1"/>
    </source>
</evidence>
<dbReference type="Proteomes" id="UP000190435">
    <property type="component" value="Unassembled WGS sequence"/>
</dbReference>
<evidence type="ECO:0000313" key="2">
    <source>
        <dbReference type="EMBL" id="OOR90052.1"/>
    </source>
</evidence>
<proteinExistence type="predicted"/>
<evidence type="ECO:0000313" key="5">
    <source>
        <dbReference type="Proteomes" id="UP000255279"/>
    </source>
</evidence>
<reference evidence="3 5" key="2">
    <citation type="submission" date="2018-06" db="EMBL/GenBank/DDBJ databases">
        <authorList>
            <consortium name="Pathogen Informatics"/>
            <person name="Doyle S."/>
        </authorList>
    </citation>
    <scope>NUCLEOTIDE SEQUENCE [LARGE SCALE GENOMIC DNA]</scope>
    <source>
        <strain evidence="3 5">NCTC10293</strain>
    </source>
</reference>
<evidence type="ECO:0000256" key="1">
    <source>
        <dbReference type="SAM" id="SignalP"/>
    </source>
</evidence>
<dbReference type="RefSeq" id="WP_078276449.1">
    <property type="nucleotide sequence ID" value="NZ_CAACXO010000080.1"/>
</dbReference>
<reference evidence="2 4" key="1">
    <citation type="submission" date="2017-02" db="EMBL/GenBank/DDBJ databases">
        <title>Draft genome sequence of Moraxella caviae CCUG 355 type strain.</title>
        <authorList>
            <person name="Engstrom-Jakobsson H."/>
            <person name="Salva-Serra F."/>
            <person name="Thorell K."/>
            <person name="Gonzales-Siles L."/>
            <person name="Karlsson R."/>
            <person name="Boulund F."/>
            <person name="Engstrand L."/>
            <person name="Moore E."/>
        </authorList>
    </citation>
    <scope>NUCLEOTIDE SEQUENCE [LARGE SCALE GENOMIC DNA]</scope>
    <source>
        <strain evidence="2 4">CCUG 355</strain>
    </source>
</reference>
<dbReference type="Proteomes" id="UP000255279">
    <property type="component" value="Unassembled WGS sequence"/>
</dbReference>
<name>A0A1T0A2N4_9GAMM</name>
<accession>A0A1T0A2N4</accession>
<dbReference type="STRING" id="34060.B0181_05205"/>
<sequence length="171" mass="19349">MRKFLLAAPILLLANAATANYAFNNTDVVGSWECDSTKRYLDNGIVIEAKAFYDLTADGDTAFQSVGKFFHNGTLAATHQTTGHAKWQLDDGFLYFPMPTITSYEVFNHTINQSIKDTNALLSYQHSYANTMANDKRAIVFLDKNHFRYAKRLTTDINSDVHENEHLCTRL</sequence>
<keyword evidence="4" id="KW-1185">Reference proteome</keyword>
<protein>
    <submittedName>
        <fullName evidence="2">Uncharacterized protein</fullName>
    </submittedName>
</protein>
<keyword evidence="1" id="KW-0732">Signal</keyword>